<evidence type="ECO:0000313" key="2">
    <source>
        <dbReference type="EMBL" id="CAI4212370.1"/>
    </source>
</evidence>
<accession>A0A9P1M969</accession>
<dbReference type="EMBL" id="CALLCH030000004">
    <property type="protein sequence ID" value="CAI4212370.1"/>
    <property type="molecule type" value="Genomic_DNA"/>
</dbReference>
<proteinExistence type="predicted"/>
<dbReference type="PANTHER" id="PTHR43157">
    <property type="entry name" value="PHOSPHATIDYLINOSITOL-GLYCAN BIOSYNTHESIS CLASS F PROTEIN-RELATED"/>
    <property type="match status" value="1"/>
</dbReference>
<evidence type="ECO:0000256" key="1">
    <source>
        <dbReference type="ARBA" id="ARBA00023002"/>
    </source>
</evidence>
<reference evidence="2" key="1">
    <citation type="submission" date="2022-11" db="EMBL/GenBank/DDBJ databases">
        <authorList>
            <person name="Scott C."/>
            <person name="Bruce N."/>
        </authorList>
    </citation>
    <scope>NUCLEOTIDE SEQUENCE</scope>
</reference>
<keyword evidence="1" id="KW-0560">Oxidoreductase</keyword>
<name>A0A9P1M969_9PEZI</name>
<dbReference type="PANTHER" id="PTHR43157:SF31">
    <property type="entry name" value="PHOSPHATIDYLINOSITOL-GLYCAN BIOSYNTHESIS CLASS F PROTEIN"/>
    <property type="match status" value="1"/>
</dbReference>
<comment type="caution">
    <text evidence="2">The sequence shown here is derived from an EMBL/GenBank/DDBJ whole genome shotgun (WGS) entry which is preliminary data.</text>
</comment>
<dbReference type="InterPro" id="IPR036291">
    <property type="entry name" value="NAD(P)-bd_dom_sf"/>
</dbReference>
<evidence type="ECO:0008006" key="4">
    <source>
        <dbReference type="Google" id="ProtNLM"/>
    </source>
</evidence>
<dbReference type="GO" id="GO:0016491">
    <property type="term" value="F:oxidoreductase activity"/>
    <property type="evidence" value="ECO:0007669"/>
    <property type="project" value="UniProtKB-KW"/>
</dbReference>
<dbReference type="InterPro" id="IPR002347">
    <property type="entry name" value="SDR_fam"/>
</dbReference>
<dbReference type="AlphaFoldDB" id="A0A9P1M969"/>
<organism evidence="2 3">
    <name type="scientific">Parascedosporium putredinis</name>
    <dbReference type="NCBI Taxonomy" id="1442378"/>
    <lineage>
        <taxon>Eukaryota</taxon>
        <taxon>Fungi</taxon>
        <taxon>Dikarya</taxon>
        <taxon>Ascomycota</taxon>
        <taxon>Pezizomycotina</taxon>
        <taxon>Sordariomycetes</taxon>
        <taxon>Hypocreomycetidae</taxon>
        <taxon>Microascales</taxon>
        <taxon>Microascaceae</taxon>
        <taxon>Parascedosporium</taxon>
    </lineage>
</organism>
<dbReference type="Proteomes" id="UP000838763">
    <property type="component" value="Unassembled WGS sequence"/>
</dbReference>
<sequence length="237" mass="25767">MSALAKTVVATGVSSGLGFEAIKHLVTQTKQPYKVLLGARNAEAAKSAYDAVDFDKTKHSISVLPLELSDLKSVKTFAAQALEALGGESLDYLLLNAALGPGGESSKPTGSKWREIQVVNAICVLDEHLKAGTTDKTITIYSETKFVGLLNAHWWRRRLQGKCVVVAVSPGLIPGTGGENVVRALFRDDLPEDPDQIFLTSWGEWWSKDVFALSLDKDLQDKWSPSKEQIEQEEGVA</sequence>
<gene>
    <name evidence="2" type="ORF">PPNO1_LOCUS2135</name>
</gene>
<dbReference type="Pfam" id="PF00106">
    <property type="entry name" value="adh_short"/>
    <property type="match status" value="1"/>
</dbReference>
<dbReference type="OrthoDB" id="542013at2759"/>
<dbReference type="Gene3D" id="3.40.50.720">
    <property type="entry name" value="NAD(P)-binding Rossmann-like Domain"/>
    <property type="match status" value="1"/>
</dbReference>
<protein>
    <recommendedName>
        <fullName evidence="4">NAD(P)-binding protein</fullName>
    </recommendedName>
</protein>
<evidence type="ECO:0000313" key="3">
    <source>
        <dbReference type="Proteomes" id="UP000838763"/>
    </source>
</evidence>
<dbReference type="SUPFAM" id="SSF51735">
    <property type="entry name" value="NAD(P)-binding Rossmann-fold domains"/>
    <property type="match status" value="1"/>
</dbReference>
<keyword evidence="3" id="KW-1185">Reference proteome</keyword>